<dbReference type="STRING" id="35608.A0A2U1KP79"/>
<dbReference type="Pfam" id="PF04114">
    <property type="entry name" value="Gaa1"/>
    <property type="match status" value="1"/>
</dbReference>
<dbReference type="GO" id="GO:0042765">
    <property type="term" value="C:GPI-anchor transamidase complex"/>
    <property type="evidence" value="ECO:0007669"/>
    <property type="project" value="InterPro"/>
</dbReference>
<feature type="transmembrane region" description="Helical" evidence="1">
    <location>
        <begin position="505"/>
        <end position="530"/>
    </location>
</feature>
<accession>A0A2U1KP79</accession>
<gene>
    <name evidence="2" type="ORF">CTI12_AA580440</name>
</gene>
<reference evidence="2 3" key="1">
    <citation type="journal article" date="2018" name="Mol. Plant">
        <title>The genome of Artemisia annua provides insight into the evolution of Asteraceae family and artemisinin biosynthesis.</title>
        <authorList>
            <person name="Shen Q."/>
            <person name="Zhang L."/>
            <person name="Liao Z."/>
            <person name="Wang S."/>
            <person name="Yan T."/>
            <person name="Shi P."/>
            <person name="Liu M."/>
            <person name="Fu X."/>
            <person name="Pan Q."/>
            <person name="Wang Y."/>
            <person name="Lv Z."/>
            <person name="Lu X."/>
            <person name="Zhang F."/>
            <person name="Jiang W."/>
            <person name="Ma Y."/>
            <person name="Chen M."/>
            <person name="Hao X."/>
            <person name="Li L."/>
            <person name="Tang Y."/>
            <person name="Lv G."/>
            <person name="Zhou Y."/>
            <person name="Sun X."/>
            <person name="Brodelius P.E."/>
            <person name="Rose J.K.C."/>
            <person name="Tang K."/>
        </authorList>
    </citation>
    <scope>NUCLEOTIDE SEQUENCE [LARGE SCALE GENOMIC DNA]</scope>
    <source>
        <strain evidence="3">cv. Huhao1</strain>
        <tissue evidence="2">Leaf</tissue>
    </source>
</reference>
<dbReference type="PANTHER" id="PTHR13304">
    <property type="entry name" value="GLYCOSYLPHOSPHATIDYLINOSITOL ANCHOR ATTACHMENT 1 PROTEIN"/>
    <property type="match status" value="1"/>
</dbReference>
<feature type="transmembrane region" description="Helical" evidence="1">
    <location>
        <begin position="20"/>
        <end position="46"/>
    </location>
</feature>
<dbReference type="PANTHER" id="PTHR13304:SF0">
    <property type="entry name" value="GLYCOSYLPHOSPHATIDYLINOSITOL ANCHOR ATTACHMENT 1 PROTEIN"/>
    <property type="match status" value="1"/>
</dbReference>
<dbReference type="EMBL" id="PKPP01015530">
    <property type="protein sequence ID" value="PWA38542.1"/>
    <property type="molecule type" value="Genomic_DNA"/>
</dbReference>
<sequence length="700" mass="77125">MTSSPEDDHPKPKQRPIIRLVIFIIAHSFLFCVACTVAGVLALLLLPVLAKKTYVSENALMPGSASPMISDQDVSGATRFINELNSLTLKSPTAGIEIPRLIALHMANLGGEVSYHKFQNQPNKFHPLHFFTSPDAEANIGNSSCESYATNTVGIIRAPRGDGKESIVLVTPYNPVNLSQNEALSLGIAYSAFSLLTQVSWLAKDIIWLTADSRFGQYNSVAAWLRDYHTPSFGGVGKLHADSCHGNNGVHESKLDMIIETEVSDTFRRAGTMAAALVIKVANTGEESGQDSLNIYAEASNGQMPNLDLINIVSYLAIHGQGLHVKLEKLKSLLDSKWLKFIGELFESVGKIARSLNPQWKFGIPANEYVEGSATLVSSLYNQALGVPTGSHGAFRDYQVDAITMEISPKLSRNTKGRQTEFLFRGGRLIEGVIRSVNNLLEKFHQSFFLYLLTSSNKFISVGVYMIAFLLLVAPLPVLAAYLFSDAAKSNPNSENSKPSKSWRWLYHSKTIFLTHLWGAIVSVIPYFLYQIPIPGSGFGSGSDSEHVARLFLWGALSIFILSVVLVFSGYRSTQWALLKSVMVLAAFIGLCLMSVINFATAEIGALLLVPMCLMIKPLKVAGKLQSALNMVLVIVEFPGVALYLVKSAFGLQNGSGYVEFWYWLESLWVWNSATYIYICMVHLPCWFLCFYILFHPCNV</sequence>
<keyword evidence="1" id="KW-0812">Transmembrane</keyword>
<dbReference type="AlphaFoldDB" id="A0A2U1KP79"/>
<dbReference type="InterPro" id="IPR007246">
    <property type="entry name" value="Gaa1"/>
</dbReference>
<feature type="transmembrane region" description="Helical" evidence="1">
    <location>
        <begin position="551"/>
        <end position="571"/>
    </location>
</feature>
<keyword evidence="3" id="KW-1185">Reference proteome</keyword>
<dbReference type="GO" id="GO:0016255">
    <property type="term" value="P:attachment of GPI anchor to protein"/>
    <property type="evidence" value="ECO:0007669"/>
    <property type="project" value="TreeGrafter"/>
</dbReference>
<evidence type="ECO:0000313" key="2">
    <source>
        <dbReference type="EMBL" id="PWA38542.1"/>
    </source>
</evidence>
<comment type="caution">
    <text evidence="2">The sequence shown here is derived from an EMBL/GenBank/DDBJ whole genome shotgun (WGS) entry which is preliminary data.</text>
</comment>
<feature type="transmembrane region" description="Helical" evidence="1">
    <location>
        <begin position="462"/>
        <end position="485"/>
    </location>
</feature>
<keyword evidence="1" id="KW-1133">Transmembrane helix</keyword>
<organism evidence="2 3">
    <name type="scientific">Artemisia annua</name>
    <name type="common">Sweet wormwood</name>
    <dbReference type="NCBI Taxonomy" id="35608"/>
    <lineage>
        <taxon>Eukaryota</taxon>
        <taxon>Viridiplantae</taxon>
        <taxon>Streptophyta</taxon>
        <taxon>Embryophyta</taxon>
        <taxon>Tracheophyta</taxon>
        <taxon>Spermatophyta</taxon>
        <taxon>Magnoliopsida</taxon>
        <taxon>eudicotyledons</taxon>
        <taxon>Gunneridae</taxon>
        <taxon>Pentapetalae</taxon>
        <taxon>asterids</taxon>
        <taxon>campanulids</taxon>
        <taxon>Asterales</taxon>
        <taxon>Asteraceae</taxon>
        <taxon>Asteroideae</taxon>
        <taxon>Anthemideae</taxon>
        <taxon>Artemisiinae</taxon>
        <taxon>Artemisia</taxon>
    </lineage>
</organism>
<dbReference type="Proteomes" id="UP000245207">
    <property type="component" value="Unassembled WGS sequence"/>
</dbReference>
<keyword evidence="1" id="KW-0472">Membrane</keyword>
<name>A0A2U1KP79_ARTAN</name>
<feature type="transmembrane region" description="Helical" evidence="1">
    <location>
        <begin position="628"/>
        <end position="646"/>
    </location>
</feature>
<proteinExistence type="predicted"/>
<dbReference type="OrthoDB" id="445301at2759"/>
<evidence type="ECO:0000256" key="1">
    <source>
        <dbReference type="SAM" id="Phobius"/>
    </source>
</evidence>
<evidence type="ECO:0000313" key="3">
    <source>
        <dbReference type="Proteomes" id="UP000245207"/>
    </source>
</evidence>
<protein>
    <submittedName>
        <fullName evidence="2">Gaa1-like, GPI transamidase component</fullName>
    </submittedName>
</protein>
<feature type="transmembrane region" description="Helical" evidence="1">
    <location>
        <begin position="675"/>
        <end position="695"/>
    </location>
</feature>
<feature type="transmembrane region" description="Helical" evidence="1">
    <location>
        <begin position="583"/>
        <end position="616"/>
    </location>
</feature>
<dbReference type="PIRSF" id="PIRSF036762">
    <property type="entry name" value="GAA1"/>
    <property type="match status" value="1"/>
</dbReference>